<keyword evidence="3" id="KW-1185">Reference proteome</keyword>
<sequence length="366" mass="40940">MKTYTVKSGDSLGLIAFKQLGATAKWREIAELNNIVNPSKIEVGQILQLPIESEPTPSTERADVVIIEEDPRIYYQYQTDTTRKYLGKKFRKGIFRPGSQITETFIQQNPNLLADLKISKSEVNALLATSENEGNLDAVNTWDNSFMSFGMFQWTLGAGTGEGELPALIKLVKEKYPDAFQQFCGQFGVDVSADTNATYGYLIHNNNKVDTAAEKQFFRSNIVAYRFVAAGMDQRVCAVQILHAINRFNLFYFNKTEKLGGNSLFDLLSSEYAAALFLDNHVNRPGYLWPCVAKAISNSGLSYEQLKNGGDKEEMKVINQYLNVRETYGNSPMTDAKNRAAVTKRYLDSGKISASKGSFKSNRALR</sequence>
<feature type="domain" description="LysM" evidence="1">
    <location>
        <begin position="2"/>
        <end position="49"/>
    </location>
</feature>
<protein>
    <recommendedName>
        <fullName evidence="1">LysM domain-containing protein</fullName>
    </recommendedName>
</protein>
<dbReference type="SMART" id="SM00257">
    <property type="entry name" value="LysM"/>
    <property type="match status" value="1"/>
</dbReference>
<dbReference type="PROSITE" id="PS51782">
    <property type="entry name" value="LYSM"/>
    <property type="match status" value="1"/>
</dbReference>
<dbReference type="InterPro" id="IPR036779">
    <property type="entry name" value="LysM_dom_sf"/>
</dbReference>
<dbReference type="InterPro" id="IPR018392">
    <property type="entry name" value="LysM"/>
</dbReference>
<organism evidence="2 3">
    <name type="scientific">Aequorivita soesokkakensis</name>
    <dbReference type="NCBI Taxonomy" id="1385699"/>
    <lineage>
        <taxon>Bacteria</taxon>
        <taxon>Pseudomonadati</taxon>
        <taxon>Bacteroidota</taxon>
        <taxon>Flavobacteriia</taxon>
        <taxon>Flavobacteriales</taxon>
        <taxon>Flavobacteriaceae</taxon>
        <taxon>Aequorivita</taxon>
    </lineage>
</organism>
<dbReference type="CDD" id="cd00118">
    <property type="entry name" value="LysM"/>
    <property type="match status" value="1"/>
</dbReference>
<dbReference type="Pfam" id="PF01476">
    <property type="entry name" value="LysM"/>
    <property type="match status" value="1"/>
</dbReference>
<dbReference type="SUPFAM" id="SSF54106">
    <property type="entry name" value="LysM domain"/>
    <property type="match status" value="1"/>
</dbReference>
<name>A0A1A9LH33_9FLAO</name>
<evidence type="ECO:0000259" key="1">
    <source>
        <dbReference type="PROSITE" id="PS51782"/>
    </source>
</evidence>
<proteinExistence type="predicted"/>
<comment type="caution">
    <text evidence="2">The sequence shown here is derived from an EMBL/GenBank/DDBJ whole genome shotgun (WGS) entry which is preliminary data.</text>
</comment>
<gene>
    <name evidence="2" type="ORF">A7A78_01025</name>
</gene>
<dbReference type="STRING" id="1385699.A7A78_01025"/>
<dbReference type="RefSeq" id="WP_068760361.1">
    <property type="nucleotide sequence ID" value="NZ_LXIE01000001.1"/>
</dbReference>
<dbReference type="Gene3D" id="3.10.350.10">
    <property type="entry name" value="LysM domain"/>
    <property type="match status" value="1"/>
</dbReference>
<dbReference type="EMBL" id="LXIE01000001">
    <property type="protein sequence ID" value="OAD92520.1"/>
    <property type="molecule type" value="Genomic_DNA"/>
</dbReference>
<reference evidence="2 3" key="1">
    <citation type="submission" date="2016-05" db="EMBL/GenBank/DDBJ databases">
        <title>Genome sequencing of Vitellibacter soesokkakensis RSSK-12.</title>
        <authorList>
            <person name="Thevarajoo S."/>
            <person name="Selvaratnam C."/>
            <person name="Goh K.M."/>
            <person name="Chan K.-G."/>
            <person name="Chong C.S."/>
        </authorList>
    </citation>
    <scope>NUCLEOTIDE SEQUENCE [LARGE SCALE GENOMIC DNA]</scope>
    <source>
        <strain evidence="2 3">RSSK-12</strain>
    </source>
</reference>
<dbReference type="AlphaFoldDB" id="A0A1A9LH33"/>
<evidence type="ECO:0000313" key="2">
    <source>
        <dbReference type="EMBL" id="OAD92520.1"/>
    </source>
</evidence>
<evidence type="ECO:0000313" key="3">
    <source>
        <dbReference type="Proteomes" id="UP000077552"/>
    </source>
</evidence>
<dbReference type="Proteomes" id="UP000077552">
    <property type="component" value="Unassembled WGS sequence"/>
</dbReference>
<accession>A0A1A9LH33</accession>